<dbReference type="SUPFAM" id="SSF51126">
    <property type="entry name" value="Pectin lyase-like"/>
    <property type="match status" value="1"/>
</dbReference>
<accession>A0A1G9BRD7</accession>
<dbReference type="RefSeq" id="WP_091398456.1">
    <property type="nucleotide sequence ID" value="NZ_BKAI01000012.1"/>
</dbReference>
<dbReference type="Proteomes" id="UP000199580">
    <property type="component" value="Unassembled WGS sequence"/>
</dbReference>
<dbReference type="AlphaFoldDB" id="A0A1G9BRD7"/>
<protein>
    <recommendedName>
        <fullName evidence="3">Right handed beta helix region</fullName>
    </recommendedName>
</protein>
<evidence type="ECO:0000313" key="2">
    <source>
        <dbReference type="Proteomes" id="UP000199580"/>
    </source>
</evidence>
<dbReference type="InterPro" id="IPR012334">
    <property type="entry name" value="Pectin_lyas_fold"/>
</dbReference>
<dbReference type="InterPro" id="IPR011050">
    <property type="entry name" value="Pectin_lyase_fold/virulence"/>
</dbReference>
<keyword evidence="2" id="KW-1185">Reference proteome</keyword>
<sequence length="516" mass="56659">MRNTIFVLFVGMILSLTSCRKDFDTIQNTGSLEFSKATVYLDTVFTNIGSSTYMLKVYNRSIDDIVIPTIKLGKGDSKYRIMVDGMTGKGGSGRVFSNVELLAKDSLFIFIETTASVADVNPADFLYTDEIQFYSGSNYQKVDLVTLVQDAVFLYPSRENGIRENLLLGLDEDGNEVRIEGFELDGSDPVNGNELHWTNEKPYVIYGYAGVPDGKNLVIDPGARVHFHDASGIVVQPNAQINIGTEGSNIPYSPATEVVFEGDRLEPMYSDIPGQWGTVWIRGSQNNNTINHLTLKNAVVGLLVEGAKLKIESSQIYDTSNVGILARASNINATNLVINTSGQANLACTHGGNYSFRHCTFNNNWANSNQVAVTLTNYIENADGTFDYSPLNQADFFNCIIYGSNRVELFLDKGADAATAFNYDFNHCLIKFNDDGVNLPNPELYAQIKTAATATSGNYIELNPGFQNIEKNKLNISPESNAVRKANTAYLLPFDILGVSRTTNDIGAYQSAAFTQ</sequence>
<name>A0A1G9BRD7_9FLAO</name>
<dbReference type="PROSITE" id="PS51257">
    <property type="entry name" value="PROKAR_LIPOPROTEIN"/>
    <property type="match status" value="1"/>
</dbReference>
<reference evidence="1 2" key="1">
    <citation type="submission" date="2016-10" db="EMBL/GenBank/DDBJ databases">
        <authorList>
            <person name="de Groot N.N."/>
        </authorList>
    </citation>
    <scope>NUCLEOTIDE SEQUENCE [LARGE SCALE GENOMIC DNA]</scope>
    <source>
        <strain evidence="1 2">CGMCC 1.10076</strain>
    </source>
</reference>
<dbReference type="OrthoDB" id="1111178at2"/>
<evidence type="ECO:0000313" key="1">
    <source>
        <dbReference type="EMBL" id="SDK41830.1"/>
    </source>
</evidence>
<organism evidence="1 2">
    <name type="scientific">Flavobacterium noncentrifugens</name>
    <dbReference type="NCBI Taxonomy" id="1128970"/>
    <lineage>
        <taxon>Bacteria</taxon>
        <taxon>Pseudomonadati</taxon>
        <taxon>Bacteroidota</taxon>
        <taxon>Flavobacteriia</taxon>
        <taxon>Flavobacteriales</taxon>
        <taxon>Flavobacteriaceae</taxon>
        <taxon>Flavobacterium</taxon>
    </lineage>
</organism>
<dbReference type="Gene3D" id="2.160.20.10">
    <property type="entry name" value="Single-stranded right-handed beta-helix, Pectin lyase-like"/>
    <property type="match status" value="1"/>
</dbReference>
<proteinExistence type="predicted"/>
<dbReference type="EMBL" id="FNEZ01000006">
    <property type="protein sequence ID" value="SDK41830.1"/>
    <property type="molecule type" value="Genomic_DNA"/>
</dbReference>
<evidence type="ECO:0008006" key="3">
    <source>
        <dbReference type="Google" id="ProtNLM"/>
    </source>
</evidence>
<gene>
    <name evidence="1" type="ORF">SAMN04487935_3320</name>
</gene>
<dbReference type="STRING" id="1128970.SAMN04487935_3320"/>